<dbReference type="Gene3D" id="1.10.287.380">
    <property type="entry name" value="Valyl-tRNA synthetase, C-terminal domain"/>
    <property type="match status" value="1"/>
</dbReference>
<evidence type="ECO:0000256" key="1">
    <source>
        <dbReference type="ARBA" id="ARBA00022490"/>
    </source>
</evidence>
<dbReference type="InterPro" id="IPR037118">
    <property type="entry name" value="Val-tRNA_synth_C_sf"/>
</dbReference>
<reference evidence="14 15" key="1">
    <citation type="submission" date="2018-05" db="EMBL/GenBank/DDBJ databases">
        <title>Acuticoccus sediminis sp. nov., isolated from deep-sea sediment of Indian Ocean.</title>
        <authorList>
            <person name="Liu X."/>
            <person name="Lai Q."/>
            <person name="Du Y."/>
            <person name="Sun F."/>
            <person name="Zhang X."/>
            <person name="Wang S."/>
            <person name="Shao Z."/>
        </authorList>
    </citation>
    <scope>NUCLEOTIDE SEQUENCE [LARGE SCALE GENOMIC DNA]</scope>
    <source>
        <strain evidence="14 15">PTG4-2</strain>
    </source>
</reference>
<dbReference type="RefSeq" id="WP_111348571.1">
    <property type="nucleotide sequence ID" value="NZ_QHHQ01000004.1"/>
</dbReference>
<dbReference type="InterPro" id="IPR027417">
    <property type="entry name" value="P-loop_NTPase"/>
</dbReference>
<feature type="binding site" evidence="11">
    <location>
        <begin position="316"/>
        <end position="323"/>
    </location>
    <ligand>
        <name>ATP</name>
        <dbReference type="ChEBI" id="CHEBI:30616"/>
        <label>2</label>
    </ligand>
</feature>
<comment type="catalytic activity">
    <reaction evidence="9 11">
        <text>ATP + H2O = ADP + phosphate + H(+)</text>
        <dbReference type="Rhea" id="RHEA:13065"/>
        <dbReference type="ChEBI" id="CHEBI:15377"/>
        <dbReference type="ChEBI" id="CHEBI:15378"/>
        <dbReference type="ChEBI" id="CHEBI:30616"/>
        <dbReference type="ChEBI" id="CHEBI:43474"/>
        <dbReference type="ChEBI" id="CHEBI:456216"/>
    </reaction>
</comment>
<evidence type="ECO:0000256" key="11">
    <source>
        <dbReference type="HAMAP-Rule" id="MF_00848"/>
    </source>
</evidence>
<dbReference type="GO" id="GO:0003677">
    <property type="term" value="F:DNA binding"/>
    <property type="evidence" value="ECO:0007669"/>
    <property type="project" value="UniProtKB-UniRule"/>
</dbReference>
<dbReference type="InterPro" id="IPR017871">
    <property type="entry name" value="ABC_transporter-like_CS"/>
</dbReference>
<keyword evidence="11" id="KW-0175">Coiled coil</keyword>
<evidence type="ECO:0000256" key="3">
    <source>
        <dbReference type="ARBA" id="ARBA00022741"/>
    </source>
</evidence>
<dbReference type="InterPro" id="IPR051309">
    <property type="entry name" value="ABCF_ATPase"/>
</dbReference>
<dbReference type="OrthoDB" id="9808609at2"/>
<organism evidence="14 15">
    <name type="scientific">Acuticoccus sediminis</name>
    <dbReference type="NCBI Taxonomy" id="2184697"/>
    <lineage>
        <taxon>Bacteria</taxon>
        <taxon>Pseudomonadati</taxon>
        <taxon>Pseudomonadota</taxon>
        <taxon>Alphaproteobacteria</taxon>
        <taxon>Hyphomicrobiales</taxon>
        <taxon>Amorphaceae</taxon>
        <taxon>Acuticoccus</taxon>
    </lineage>
</organism>
<evidence type="ECO:0000313" key="14">
    <source>
        <dbReference type="EMBL" id="RAI00033.1"/>
    </source>
</evidence>
<dbReference type="PROSITE" id="PS00211">
    <property type="entry name" value="ABC_TRANSPORTER_1"/>
    <property type="match status" value="1"/>
</dbReference>
<accession>A0A8B2NRQ6</accession>
<dbReference type="PANTHER" id="PTHR42855">
    <property type="entry name" value="ABC TRANSPORTER ATP-BINDING SUBUNIT"/>
    <property type="match status" value="1"/>
</dbReference>
<evidence type="ECO:0000256" key="4">
    <source>
        <dbReference type="ARBA" id="ARBA00022763"/>
    </source>
</evidence>
<dbReference type="InterPro" id="IPR003439">
    <property type="entry name" value="ABC_transporter-like_ATP-bd"/>
</dbReference>
<dbReference type="GO" id="GO:0005737">
    <property type="term" value="C:cytoplasm"/>
    <property type="evidence" value="ECO:0007669"/>
    <property type="project" value="UniProtKB-SubCell"/>
</dbReference>
<dbReference type="SUPFAM" id="SSF52540">
    <property type="entry name" value="P-loop containing nucleoside triphosphate hydrolases"/>
    <property type="match status" value="2"/>
</dbReference>
<dbReference type="HAMAP" id="MF_00848">
    <property type="entry name" value="Uup"/>
    <property type="match status" value="1"/>
</dbReference>
<feature type="domain" description="ABC transporter" evidence="13">
    <location>
        <begin position="284"/>
        <end position="503"/>
    </location>
</feature>
<keyword evidence="14" id="KW-0648">Protein biosynthesis</keyword>
<dbReference type="SMART" id="SM00382">
    <property type="entry name" value="AAA"/>
    <property type="match status" value="2"/>
</dbReference>
<comment type="caution">
    <text evidence="14">The sequence shown here is derived from an EMBL/GenBank/DDBJ whole genome shotgun (WGS) entry which is preliminary data.</text>
</comment>
<keyword evidence="8 11" id="KW-0234">DNA repair</keyword>
<dbReference type="InterPro" id="IPR032524">
    <property type="entry name" value="ABC_tran_C"/>
</dbReference>
<keyword evidence="15" id="KW-1185">Reference proteome</keyword>
<gene>
    <name evidence="11" type="primary">uup</name>
    <name evidence="14" type="ORF">DLJ53_20105</name>
</gene>
<evidence type="ECO:0000256" key="8">
    <source>
        <dbReference type="ARBA" id="ARBA00023204"/>
    </source>
</evidence>
<evidence type="ECO:0000256" key="9">
    <source>
        <dbReference type="ARBA" id="ARBA00049360"/>
    </source>
</evidence>
<dbReference type="EC" id="3.6.1.-" evidence="11"/>
<keyword evidence="5 11" id="KW-0378">Hydrolase</keyword>
<evidence type="ECO:0000256" key="6">
    <source>
        <dbReference type="ARBA" id="ARBA00022840"/>
    </source>
</evidence>
<comment type="function">
    <text evidence="11">Probably plays a role in ribosome assembly or function. May be involved in resolution of branched DNA intermediates that result from template switching in postreplication gaps. Binds DNA and has ATPase activity.</text>
</comment>
<keyword evidence="4 11" id="KW-0227">DNA damage</keyword>
<name>A0A8B2NRQ6_9HYPH</name>
<evidence type="ECO:0000256" key="12">
    <source>
        <dbReference type="SAM" id="MobiDB-lite"/>
    </source>
</evidence>
<dbReference type="InterPro" id="IPR043686">
    <property type="entry name" value="Uup"/>
</dbReference>
<dbReference type="PROSITE" id="PS50893">
    <property type="entry name" value="ABC_TRANSPORTER_2"/>
    <property type="match status" value="2"/>
</dbReference>
<keyword evidence="1 11" id="KW-0963">Cytoplasm</keyword>
<feature type="region of interest" description="Disordered" evidence="12">
    <location>
        <begin position="505"/>
        <end position="532"/>
    </location>
</feature>
<dbReference type="PANTHER" id="PTHR42855:SF1">
    <property type="entry name" value="ABC TRANSPORTER DOMAIN-CONTAINING PROTEIN"/>
    <property type="match status" value="1"/>
</dbReference>
<dbReference type="Gene3D" id="3.40.50.300">
    <property type="entry name" value="P-loop containing nucleotide triphosphate hydrolases"/>
    <property type="match status" value="2"/>
</dbReference>
<dbReference type="InterPro" id="IPR003593">
    <property type="entry name" value="AAA+_ATPase"/>
</dbReference>
<keyword evidence="6 11" id="KW-0067">ATP-binding</keyword>
<dbReference type="GO" id="GO:0005524">
    <property type="term" value="F:ATP binding"/>
    <property type="evidence" value="ECO:0007669"/>
    <property type="project" value="UniProtKB-UniRule"/>
</dbReference>
<keyword evidence="2 11" id="KW-0677">Repeat</keyword>
<keyword evidence="14" id="KW-0251">Elongation factor</keyword>
<evidence type="ECO:0000256" key="2">
    <source>
        <dbReference type="ARBA" id="ARBA00022737"/>
    </source>
</evidence>
<dbReference type="GO" id="GO:0006281">
    <property type="term" value="P:DNA repair"/>
    <property type="evidence" value="ECO:0007669"/>
    <property type="project" value="UniProtKB-KW"/>
</dbReference>
<dbReference type="EMBL" id="QHHQ01000004">
    <property type="protein sequence ID" value="RAI00033.1"/>
    <property type="molecule type" value="Genomic_DNA"/>
</dbReference>
<feature type="binding site" evidence="11">
    <location>
        <begin position="39"/>
        <end position="46"/>
    </location>
    <ligand>
        <name>ATP</name>
        <dbReference type="ChEBI" id="CHEBI:30616"/>
        <label>1</label>
    </ligand>
</feature>
<dbReference type="GO" id="GO:0016887">
    <property type="term" value="F:ATP hydrolysis activity"/>
    <property type="evidence" value="ECO:0007669"/>
    <property type="project" value="UniProtKB-UniRule"/>
</dbReference>
<protein>
    <recommendedName>
        <fullName evidence="11">ATP-binding protein Uup</fullName>
        <ecNumber evidence="11">3.6.1.-</ecNumber>
    </recommendedName>
</protein>
<dbReference type="GO" id="GO:0003746">
    <property type="term" value="F:translation elongation factor activity"/>
    <property type="evidence" value="ECO:0007669"/>
    <property type="project" value="UniProtKB-KW"/>
</dbReference>
<dbReference type="CDD" id="cd03221">
    <property type="entry name" value="ABCF_EF-3"/>
    <property type="match status" value="2"/>
</dbReference>
<comment type="subcellular location">
    <subcellularLocation>
        <location evidence="11">Cytoplasm</location>
    </subcellularLocation>
    <text evidence="11">Associates with ribosomes.</text>
</comment>
<dbReference type="AlphaFoldDB" id="A0A8B2NRQ6"/>
<sequence length="608" mass="66788">MARPPLLSLQDIALTFGGTPLLEAASLQLAPGERIALVGRNGSGKSTLLKIVAGLVTADSGQRFVQPDATVRYLAQDPDLSAYPTVLDYVLSGLAEGDDQHAARATLEALGVDPDAAPGPMSGGETRRAALAHALAPDPDVLLLDEPTNHLDIAAIAWLEQHLKERRKSLVLISHDRRFLEELSTAVVWLDRGKTYRMDKGFAAFEDWRDEILAAEEEERRRLDKKIEAEQEWVRYGVTARRKRNMGRLRKLQALRTERREQRKATGLADMQLAGAERSGKRMIVAKGLTKSFGDRTVVADFSTTIMRGDRVGLVGPNGVGKTTLINLLLGRLKPDAGTVTYGVDLKVNLLDQRREALDPTTPLRHAISPSGSDQITVGDTTKHVAGYLKDFLFTPEQFNTPVGALSGGERMRVLLGRAFAMPSNILVLDEPTNDLDLETLDLLAEVISDYDGTLILVSHDRDFIDRTVTTTLVAEGDGTWSEYPGGYSDMLVQRGEAPVRAIENAGKPKKAKDTKDARPSTAAAAPAKKGKLSFREKHDLETLPARLEELEAAIARLSDALADPNLYARDPARFEKLTNDLSTRQAEKDAAEERWLELEMKREELEA</sequence>
<feature type="domain" description="ABC transporter" evidence="13">
    <location>
        <begin position="7"/>
        <end position="217"/>
    </location>
</feature>
<evidence type="ECO:0000256" key="5">
    <source>
        <dbReference type="ARBA" id="ARBA00022801"/>
    </source>
</evidence>
<dbReference type="Pfam" id="PF00005">
    <property type="entry name" value="ABC_tran"/>
    <property type="match status" value="2"/>
</dbReference>
<keyword evidence="3 11" id="KW-0547">Nucleotide-binding</keyword>
<comment type="similarity">
    <text evidence="10 11">Belongs to the ABC transporter superfamily. ABCF family. Uup subfamily.</text>
</comment>
<evidence type="ECO:0000256" key="10">
    <source>
        <dbReference type="ARBA" id="ARBA00061478"/>
    </source>
</evidence>
<dbReference type="Pfam" id="PF16326">
    <property type="entry name" value="ABC_tran_CTD"/>
    <property type="match status" value="1"/>
</dbReference>
<evidence type="ECO:0000259" key="13">
    <source>
        <dbReference type="PROSITE" id="PS50893"/>
    </source>
</evidence>
<dbReference type="FunFam" id="3.40.50.300:FF:000309">
    <property type="entry name" value="ABC transporter ATP-binding protein"/>
    <property type="match status" value="1"/>
</dbReference>
<dbReference type="Proteomes" id="UP000249590">
    <property type="component" value="Unassembled WGS sequence"/>
</dbReference>
<proteinExistence type="inferred from homology"/>
<evidence type="ECO:0000256" key="7">
    <source>
        <dbReference type="ARBA" id="ARBA00023125"/>
    </source>
</evidence>
<feature type="coiled-coil region" evidence="11">
    <location>
        <begin position="541"/>
        <end position="595"/>
    </location>
</feature>
<dbReference type="GO" id="GO:0043022">
    <property type="term" value="F:ribosome binding"/>
    <property type="evidence" value="ECO:0007669"/>
    <property type="project" value="UniProtKB-UniRule"/>
</dbReference>
<keyword evidence="7 11" id="KW-0238">DNA-binding</keyword>
<evidence type="ECO:0000313" key="15">
    <source>
        <dbReference type="Proteomes" id="UP000249590"/>
    </source>
</evidence>